<organism evidence="1 2">
    <name type="scientific">Colocasia esculenta</name>
    <name type="common">Wild taro</name>
    <name type="synonym">Arum esculentum</name>
    <dbReference type="NCBI Taxonomy" id="4460"/>
    <lineage>
        <taxon>Eukaryota</taxon>
        <taxon>Viridiplantae</taxon>
        <taxon>Streptophyta</taxon>
        <taxon>Embryophyta</taxon>
        <taxon>Tracheophyta</taxon>
        <taxon>Spermatophyta</taxon>
        <taxon>Magnoliopsida</taxon>
        <taxon>Liliopsida</taxon>
        <taxon>Araceae</taxon>
        <taxon>Aroideae</taxon>
        <taxon>Colocasieae</taxon>
        <taxon>Colocasia</taxon>
    </lineage>
</organism>
<dbReference type="Proteomes" id="UP000652761">
    <property type="component" value="Unassembled WGS sequence"/>
</dbReference>
<evidence type="ECO:0000313" key="2">
    <source>
        <dbReference type="Proteomes" id="UP000652761"/>
    </source>
</evidence>
<protein>
    <submittedName>
        <fullName evidence="1">Uncharacterized protein</fullName>
    </submittedName>
</protein>
<keyword evidence="2" id="KW-1185">Reference proteome</keyword>
<name>A0A843VQ52_COLES</name>
<feature type="non-terminal residue" evidence="1">
    <location>
        <position position="1"/>
    </location>
</feature>
<dbReference type="EMBL" id="NMUH01001818">
    <property type="protein sequence ID" value="MQL95670.1"/>
    <property type="molecule type" value="Genomic_DNA"/>
</dbReference>
<evidence type="ECO:0000313" key="1">
    <source>
        <dbReference type="EMBL" id="MQL95670.1"/>
    </source>
</evidence>
<reference evidence="1" key="1">
    <citation type="submission" date="2017-07" db="EMBL/GenBank/DDBJ databases">
        <title>Taro Niue Genome Assembly and Annotation.</title>
        <authorList>
            <person name="Atibalentja N."/>
            <person name="Keating K."/>
            <person name="Fields C.J."/>
        </authorList>
    </citation>
    <scope>NUCLEOTIDE SEQUENCE</scope>
    <source>
        <strain evidence="1">Niue_2</strain>
        <tissue evidence="1">Leaf</tissue>
    </source>
</reference>
<comment type="caution">
    <text evidence="1">The sequence shown here is derived from an EMBL/GenBank/DDBJ whole genome shotgun (WGS) entry which is preliminary data.</text>
</comment>
<dbReference type="AlphaFoldDB" id="A0A843VQ52"/>
<accession>A0A843VQ52</accession>
<feature type="non-terminal residue" evidence="1">
    <location>
        <position position="113"/>
    </location>
</feature>
<sequence length="113" mass="12334">STLVHVVSTQCIKNKAKRSSSVDTRSSSVDTRDRFQKTIWKTWDSVSTQNGTVSTLDGLPRTFGVDTGTDCVDASGFPRTLSGLFWDSRSTQAQTVSTRVAFPAQNIGSWGTR</sequence>
<gene>
    <name evidence="1" type="ORF">Taro_028336</name>
</gene>
<proteinExistence type="predicted"/>